<dbReference type="EMBL" id="CAJVPK010002024">
    <property type="protein sequence ID" value="CAG8604619.1"/>
    <property type="molecule type" value="Genomic_DNA"/>
</dbReference>
<feature type="signal peptide" evidence="1">
    <location>
        <begin position="1"/>
        <end position="24"/>
    </location>
</feature>
<feature type="chain" id="PRO_5040180226" evidence="1">
    <location>
        <begin position="25"/>
        <end position="135"/>
    </location>
</feature>
<gene>
    <name evidence="2" type="ORF">DEBURN_LOCUS9689</name>
</gene>
<reference evidence="2" key="1">
    <citation type="submission" date="2021-06" db="EMBL/GenBank/DDBJ databases">
        <authorList>
            <person name="Kallberg Y."/>
            <person name="Tangrot J."/>
            <person name="Rosling A."/>
        </authorList>
    </citation>
    <scope>NUCLEOTIDE SEQUENCE</scope>
    <source>
        <strain evidence="2">AZ414A</strain>
    </source>
</reference>
<keyword evidence="1" id="KW-0732">Signal</keyword>
<evidence type="ECO:0000313" key="2">
    <source>
        <dbReference type="EMBL" id="CAG8604619.1"/>
    </source>
</evidence>
<protein>
    <submittedName>
        <fullName evidence="2">3706_t:CDS:1</fullName>
    </submittedName>
</protein>
<organism evidence="2 3">
    <name type="scientific">Diversispora eburnea</name>
    <dbReference type="NCBI Taxonomy" id="1213867"/>
    <lineage>
        <taxon>Eukaryota</taxon>
        <taxon>Fungi</taxon>
        <taxon>Fungi incertae sedis</taxon>
        <taxon>Mucoromycota</taxon>
        <taxon>Glomeromycotina</taxon>
        <taxon>Glomeromycetes</taxon>
        <taxon>Diversisporales</taxon>
        <taxon>Diversisporaceae</taxon>
        <taxon>Diversispora</taxon>
    </lineage>
</organism>
<dbReference type="AlphaFoldDB" id="A0A9N9CI78"/>
<evidence type="ECO:0000256" key="1">
    <source>
        <dbReference type="SAM" id="SignalP"/>
    </source>
</evidence>
<proteinExistence type="predicted"/>
<sequence length="135" mass="14402">MMTKSKIFTFLAALLLICLVFSHASPLPLTRAVGDKATLTLPKLDGLVTFTQIDAENVKVNGVLKQGIDENDPDNYFIQIESAKASFTQLGISITPPSAGPWEATGPGDVTVLIGLTFSVLHNDDVLDSAKITQS</sequence>
<keyword evidence="3" id="KW-1185">Reference proteome</keyword>
<dbReference type="OrthoDB" id="2370796at2759"/>
<evidence type="ECO:0000313" key="3">
    <source>
        <dbReference type="Proteomes" id="UP000789706"/>
    </source>
</evidence>
<comment type="caution">
    <text evidence="2">The sequence shown here is derived from an EMBL/GenBank/DDBJ whole genome shotgun (WGS) entry which is preliminary data.</text>
</comment>
<accession>A0A9N9CI78</accession>
<name>A0A9N9CI78_9GLOM</name>
<dbReference type="Proteomes" id="UP000789706">
    <property type="component" value="Unassembled WGS sequence"/>
</dbReference>